<dbReference type="EMBL" id="BKAX01000001">
    <property type="protein sequence ID" value="GEQ04621.1"/>
    <property type="molecule type" value="Genomic_DNA"/>
</dbReference>
<dbReference type="Gene3D" id="1.10.150.260">
    <property type="entry name" value="YozE SAM-like"/>
    <property type="match status" value="1"/>
</dbReference>
<dbReference type="Proteomes" id="UP000283576">
    <property type="component" value="Unassembled WGS sequence"/>
</dbReference>
<sequence length="71" mass="8301">MTFYDFVISFEEDNTPLGFLAHNIIGDKNFPKQATCYNELHAYFYRNYIDQQLLATANRALSLYNSNLNRA</sequence>
<reference evidence="4 5" key="2">
    <citation type="submission" date="2018-06" db="EMBL/GenBank/DDBJ databases">
        <authorList>
            <consortium name="Pathogen Informatics"/>
            <person name="Doyle S."/>
        </authorList>
    </citation>
    <scope>NUCLEOTIDE SEQUENCE [LARGE SCALE GENOMIC DNA]</scope>
    <source>
        <strain evidence="4 5">NCTC12195</strain>
    </source>
</reference>
<name>A0A0D0QUB9_STAGA</name>
<dbReference type="GeneID" id="93845787"/>
<feature type="domain" description="YozE SAM-like" evidence="1">
    <location>
        <begin position="2"/>
        <end position="65"/>
    </location>
</feature>
<dbReference type="EMBL" id="UHDK01000001">
    <property type="protein sequence ID" value="SUM32199.1"/>
    <property type="molecule type" value="Genomic_DNA"/>
</dbReference>
<dbReference type="EMBL" id="QXRZ01000006">
    <property type="protein sequence ID" value="RIL42178.1"/>
    <property type="molecule type" value="Genomic_DNA"/>
</dbReference>
<organism evidence="3 6">
    <name type="scientific">Staphylococcus gallinarum</name>
    <dbReference type="NCBI Taxonomy" id="1293"/>
    <lineage>
        <taxon>Bacteria</taxon>
        <taxon>Bacillati</taxon>
        <taxon>Bacillota</taxon>
        <taxon>Bacilli</taxon>
        <taxon>Bacillales</taxon>
        <taxon>Staphylococcaceae</taxon>
        <taxon>Staphylococcus</taxon>
    </lineage>
</organism>
<reference evidence="3 6" key="1">
    <citation type="journal article" date="2016" name="Front. Microbiol.">
        <title>Comprehensive Phylogenetic Analysis of Bovine Non-aureus Staphylococci Species Based on Whole-Genome Sequencing.</title>
        <authorList>
            <person name="Naushad S."/>
            <person name="Barkema H.W."/>
            <person name="Luby C."/>
            <person name="Condas L.A."/>
            <person name="Nobrega D.B."/>
            <person name="Carson D.A."/>
            <person name="De Buck J."/>
        </authorList>
    </citation>
    <scope>NUCLEOTIDE SEQUENCE [LARGE SCALE GENOMIC DNA]</scope>
    <source>
        <strain evidence="3 6">SNUC 1388</strain>
    </source>
</reference>
<protein>
    <submittedName>
        <fullName evidence="4">YozE domain-like protein</fullName>
    </submittedName>
</protein>
<evidence type="ECO:0000313" key="5">
    <source>
        <dbReference type="Proteomes" id="UP000255277"/>
    </source>
</evidence>
<evidence type="ECO:0000313" key="3">
    <source>
        <dbReference type="EMBL" id="RIL42178.1"/>
    </source>
</evidence>
<gene>
    <name evidence="3" type="ORF">BUZ01_10395</name>
    <name evidence="4" type="ORF">NCTC12195_01640</name>
    <name evidence="2" type="ORF">SGA02_04490</name>
</gene>
<evidence type="ECO:0000259" key="1">
    <source>
        <dbReference type="Pfam" id="PF06855"/>
    </source>
</evidence>
<dbReference type="InterPro" id="IPR023089">
    <property type="entry name" value="YozE_SAM-like"/>
</dbReference>
<keyword evidence="7" id="KW-1185">Reference proteome</keyword>
<dbReference type="Proteomes" id="UP000255277">
    <property type="component" value="Unassembled WGS sequence"/>
</dbReference>
<dbReference type="OrthoDB" id="2395978at2"/>
<dbReference type="Pfam" id="PF06855">
    <property type="entry name" value="YozE_SAM_like"/>
    <property type="match status" value="1"/>
</dbReference>
<dbReference type="AlphaFoldDB" id="A0A0D0QUB9"/>
<evidence type="ECO:0000313" key="2">
    <source>
        <dbReference type="EMBL" id="GEQ04621.1"/>
    </source>
</evidence>
<proteinExistence type="predicted"/>
<reference evidence="2 7" key="3">
    <citation type="submission" date="2019-07" db="EMBL/GenBank/DDBJ databases">
        <title>Whole genome shotgun sequence of Staphylococcus gallinarum NBRC 109767.</title>
        <authorList>
            <person name="Hosoyama A."/>
            <person name="Uohara A."/>
            <person name="Ohji S."/>
            <person name="Ichikawa N."/>
        </authorList>
    </citation>
    <scope>NUCLEOTIDE SEQUENCE [LARGE SCALE GENOMIC DNA]</scope>
    <source>
        <strain evidence="2 7">NBRC 109767</strain>
    </source>
</reference>
<evidence type="ECO:0000313" key="7">
    <source>
        <dbReference type="Proteomes" id="UP000321057"/>
    </source>
</evidence>
<dbReference type="SUPFAM" id="SSF140652">
    <property type="entry name" value="YozE-like"/>
    <property type="match status" value="1"/>
</dbReference>
<evidence type="ECO:0000313" key="6">
    <source>
        <dbReference type="Proteomes" id="UP000283576"/>
    </source>
</evidence>
<evidence type="ECO:0000313" key="4">
    <source>
        <dbReference type="EMBL" id="SUM32199.1"/>
    </source>
</evidence>
<accession>A0A0D0QUB9</accession>
<dbReference type="InterPro" id="IPR036806">
    <property type="entry name" value="YozE_SAM-like_sf"/>
</dbReference>
<dbReference type="RefSeq" id="WP_042739725.1">
    <property type="nucleotide sequence ID" value="NZ_BKAX01000001.1"/>
</dbReference>
<dbReference type="Proteomes" id="UP000321057">
    <property type="component" value="Unassembled WGS sequence"/>
</dbReference>